<dbReference type="InterPro" id="IPR046229">
    <property type="entry name" value="TnpC-like"/>
</dbReference>
<feature type="region of interest" description="Disordered" evidence="1">
    <location>
        <begin position="1"/>
        <end position="21"/>
    </location>
</feature>
<dbReference type="AlphaFoldDB" id="A0AB39PPI4"/>
<dbReference type="EMBL" id="CP163439">
    <property type="protein sequence ID" value="XDQ32848.1"/>
    <property type="molecule type" value="Genomic_DNA"/>
</dbReference>
<evidence type="ECO:0000313" key="2">
    <source>
        <dbReference type="EMBL" id="XDQ32848.1"/>
    </source>
</evidence>
<dbReference type="RefSeq" id="WP_369167343.1">
    <property type="nucleotide sequence ID" value="NZ_CP163439.1"/>
</dbReference>
<feature type="compositionally biased region" description="Low complexity" evidence="1">
    <location>
        <begin position="9"/>
        <end position="21"/>
    </location>
</feature>
<sequence>MRGNPDNLRQAAARKSAAAQARAEKGLREMIRRGQPITFRGLAQTAGVSLDFLYRCTELRRRVEQLRSQQRSHPPRPAPQPPDDSPSSVVRILTAQLAELKRRHRDEVQALRQALEAAQSENLELRRSLGPRHTTRPESPCS</sequence>
<feature type="region of interest" description="Disordered" evidence="1">
    <location>
        <begin position="64"/>
        <end position="88"/>
    </location>
</feature>
<organism evidence="2">
    <name type="scientific">Streptomyces sp. R28</name>
    <dbReference type="NCBI Taxonomy" id="3238628"/>
    <lineage>
        <taxon>Bacteria</taxon>
        <taxon>Bacillati</taxon>
        <taxon>Actinomycetota</taxon>
        <taxon>Actinomycetes</taxon>
        <taxon>Kitasatosporales</taxon>
        <taxon>Streptomycetaceae</taxon>
        <taxon>Streptomyces</taxon>
    </lineage>
</organism>
<proteinExistence type="predicted"/>
<feature type="region of interest" description="Disordered" evidence="1">
    <location>
        <begin position="117"/>
        <end position="142"/>
    </location>
</feature>
<gene>
    <name evidence="2" type="ORF">AB5J49_05695</name>
</gene>
<accession>A0AB39PPI4</accession>
<reference evidence="2" key="1">
    <citation type="submission" date="2024-07" db="EMBL/GenBank/DDBJ databases">
        <authorList>
            <person name="Yu S.T."/>
        </authorList>
    </citation>
    <scope>NUCLEOTIDE SEQUENCE</scope>
    <source>
        <strain evidence="2">R28</strain>
    </source>
</reference>
<protein>
    <submittedName>
        <fullName evidence="2">DUF6262 family protein</fullName>
    </submittedName>
</protein>
<evidence type="ECO:0000256" key="1">
    <source>
        <dbReference type="SAM" id="MobiDB-lite"/>
    </source>
</evidence>
<name>A0AB39PPI4_9ACTN</name>
<feature type="compositionally biased region" description="Pro residues" evidence="1">
    <location>
        <begin position="75"/>
        <end position="84"/>
    </location>
</feature>
<dbReference type="Pfam" id="PF19776">
    <property type="entry name" value="DUF6262"/>
    <property type="match status" value="1"/>
</dbReference>